<comment type="caution">
    <text evidence="13">The sequence shown here is derived from an EMBL/GenBank/DDBJ whole genome shotgun (WGS) entry which is preliminary data.</text>
</comment>
<feature type="signal peptide" evidence="11">
    <location>
        <begin position="1"/>
        <end position="20"/>
    </location>
</feature>
<dbReference type="Pfam" id="PF00150">
    <property type="entry name" value="Cellulase"/>
    <property type="match status" value="1"/>
</dbReference>
<keyword evidence="6 10" id="KW-0326">Glycosidase</keyword>
<dbReference type="FunFam" id="3.20.20.80:FF:000033">
    <property type="entry name" value="Glucan 1,3-beta-glucosidase A"/>
    <property type="match status" value="1"/>
</dbReference>
<dbReference type="SUPFAM" id="SSF51445">
    <property type="entry name" value="(Trans)glycosidases"/>
    <property type="match status" value="1"/>
</dbReference>
<keyword evidence="4 11" id="KW-0732">Signal</keyword>
<sequence length="421" mass="46511">MTFSTLATLALALLADLSQATPAGAIERRQLKFPFGQEKVRGVNLGGLFVLEPWITPSIFEATPENVVDEYTFCETLGKDEAKRRLEEHWSTFYTEEDFALMKQYGLNTVRVPIGYWAVAPLEGDPYVQGAYEHLPDIVQWAGNNGLTVMIDLHGAPLSQNGFDNSGKRGPVGWTQGDSVQQTRNALDRIRDDYANNPTVSSIELLNEPMGPQLDMNVVRQFYYDGWGSLRDSPVAVVFHDAFMGVTSWNEFGAGMQNLVLDTHHYEVFSSGELQMSPGQHISTACGFGAQMASTNKWTIAGEWSGAQTDCAKYLNGRGIGARYDGTFNKDGQGSSYIGSCDRKTSGSVDGLSGDEKNNIKQFIAAQIAAYEKAAGWIFWCWKNEAAPEWHFRDLVAGGLVPQPLDSQREFDVCCSDLILY</sequence>
<evidence type="ECO:0000256" key="11">
    <source>
        <dbReference type="SAM" id="SignalP"/>
    </source>
</evidence>
<keyword evidence="3" id="KW-0964">Secreted</keyword>
<dbReference type="EC" id="3.2.1.58" evidence="9"/>
<protein>
    <recommendedName>
        <fullName evidence="9">glucan 1,3-beta-glucosidase</fullName>
        <ecNumber evidence="9">3.2.1.58</ecNumber>
    </recommendedName>
</protein>
<dbReference type="OrthoDB" id="62120at2759"/>
<dbReference type="AlphaFoldDB" id="A0A2G5HAM6"/>
<organism evidence="13 14">
    <name type="scientific">Cercospora beticola</name>
    <name type="common">Sugarbeet leaf spot fungus</name>
    <dbReference type="NCBI Taxonomy" id="122368"/>
    <lineage>
        <taxon>Eukaryota</taxon>
        <taxon>Fungi</taxon>
        <taxon>Dikarya</taxon>
        <taxon>Ascomycota</taxon>
        <taxon>Pezizomycotina</taxon>
        <taxon>Dothideomycetes</taxon>
        <taxon>Dothideomycetidae</taxon>
        <taxon>Mycosphaerellales</taxon>
        <taxon>Mycosphaerellaceae</taxon>
        <taxon>Cercospora</taxon>
    </lineage>
</organism>
<evidence type="ECO:0000256" key="9">
    <source>
        <dbReference type="ARBA" id="ARBA00038929"/>
    </source>
</evidence>
<evidence type="ECO:0000256" key="7">
    <source>
        <dbReference type="ARBA" id="ARBA00023316"/>
    </source>
</evidence>
<dbReference type="InterPro" id="IPR050386">
    <property type="entry name" value="Glycosyl_hydrolase_5"/>
</dbReference>
<keyword evidence="5 10" id="KW-0378">Hydrolase</keyword>
<comment type="subcellular location">
    <subcellularLocation>
        <location evidence="1">Secreted</location>
    </subcellularLocation>
</comment>
<evidence type="ECO:0000313" key="14">
    <source>
        <dbReference type="Proteomes" id="UP000230605"/>
    </source>
</evidence>
<dbReference type="InterPro" id="IPR017853">
    <property type="entry name" value="GH"/>
</dbReference>
<name>A0A2G5HAM6_CERBT</name>
<evidence type="ECO:0000256" key="1">
    <source>
        <dbReference type="ARBA" id="ARBA00004613"/>
    </source>
</evidence>
<evidence type="ECO:0000256" key="2">
    <source>
        <dbReference type="ARBA" id="ARBA00005641"/>
    </source>
</evidence>
<evidence type="ECO:0000256" key="4">
    <source>
        <dbReference type="ARBA" id="ARBA00022729"/>
    </source>
</evidence>
<dbReference type="GO" id="GO:0004338">
    <property type="term" value="F:glucan exo-1,3-beta-glucosidase activity"/>
    <property type="evidence" value="ECO:0007669"/>
    <property type="project" value="UniProtKB-EC"/>
</dbReference>
<dbReference type="PANTHER" id="PTHR31297">
    <property type="entry name" value="GLUCAN ENDO-1,6-BETA-GLUCOSIDASE B"/>
    <property type="match status" value="1"/>
</dbReference>
<evidence type="ECO:0000256" key="5">
    <source>
        <dbReference type="ARBA" id="ARBA00022801"/>
    </source>
</evidence>
<feature type="chain" id="PRO_5013774487" description="glucan 1,3-beta-glucosidase" evidence="11">
    <location>
        <begin position="21"/>
        <end position="421"/>
    </location>
</feature>
<keyword evidence="7" id="KW-0961">Cell wall biogenesis/degradation</keyword>
<comment type="similarity">
    <text evidence="2 10">Belongs to the glycosyl hydrolase 5 (cellulase A) family.</text>
</comment>
<dbReference type="EMBL" id="LKMD01000108">
    <property type="protein sequence ID" value="PIA89333.1"/>
    <property type="molecule type" value="Genomic_DNA"/>
</dbReference>
<accession>A0A2G5HAM6</accession>
<evidence type="ECO:0000256" key="10">
    <source>
        <dbReference type="RuleBase" id="RU361153"/>
    </source>
</evidence>
<dbReference type="Gene3D" id="3.20.20.80">
    <property type="entry name" value="Glycosidases"/>
    <property type="match status" value="1"/>
</dbReference>
<evidence type="ECO:0000313" key="13">
    <source>
        <dbReference type="EMBL" id="PIA89333.1"/>
    </source>
</evidence>
<comment type="catalytic activity">
    <reaction evidence="8">
        <text>Successive hydrolysis of beta-D-glucose units from the non-reducing ends of (1-&gt;3)-beta-D-glucans, releasing alpha-glucose.</text>
        <dbReference type="EC" id="3.2.1.58"/>
    </reaction>
</comment>
<dbReference type="GO" id="GO:0005576">
    <property type="term" value="C:extracellular region"/>
    <property type="evidence" value="ECO:0007669"/>
    <property type="project" value="UniProtKB-SubCell"/>
</dbReference>
<dbReference type="PANTHER" id="PTHR31297:SF1">
    <property type="entry name" value="GLUCAN 1,3-BETA-GLUCOSIDASE I_II-RELATED"/>
    <property type="match status" value="1"/>
</dbReference>
<evidence type="ECO:0000256" key="6">
    <source>
        <dbReference type="ARBA" id="ARBA00023295"/>
    </source>
</evidence>
<evidence type="ECO:0000259" key="12">
    <source>
        <dbReference type="Pfam" id="PF00150"/>
    </source>
</evidence>
<evidence type="ECO:0000256" key="8">
    <source>
        <dbReference type="ARBA" id="ARBA00036824"/>
    </source>
</evidence>
<proteinExistence type="inferred from homology"/>
<dbReference type="GO" id="GO:0009986">
    <property type="term" value="C:cell surface"/>
    <property type="evidence" value="ECO:0007669"/>
    <property type="project" value="TreeGrafter"/>
</dbReference>
<dbReference type="GO" id="GO:0009251">
    <property type="term" value="P:glucan catabolic process"/>
    <property type="evidence" value="ECO:0007669"/>
    <property type="project" value="TreeGrafter"/>
</dbReference>
<evidence type="ECO:0000256" key="3">
    <source>
        <dbReference type="ARBA" id="ARBA00022525"/>
    </source>
</evidence>
<dbReference type="Proteomes" id="UP000230605">
    <property type="component" value="Chromosome 5"/>
</dbReference>
<reference evidence="13 14" key="1">
    <citation type="submission" date="2015-10" db="EMBL/GenBank/DDBJ databases">
        <title>The cercosporin biosynthetic gene cluster was horizontally transferred to several fungal lineages and shown to be expanded in Cercospora beticola based on microsynteny with recipient genomes.</title>
        <authorList>
            <person name="De Jonge R."/>
            <person name="Ebert M.K."/>
            <person name="Suttle J.C."/>
            <person name="Jurick Ii W.M."/>
            <person name="Secor G.A."/>
            <person name="Thomma B.P."/>
            <person name="Van De Peer Y."/>
            <person name="Bolton M.D."/>
        </authorList>
    </citation>
    <scope>NUCLEOTIDE SEQUENCE [LARGE SCALE GENOMIC DNA]</scope>
    <source>
        <strain evidence="13 14">09-40</strain>
    </source>
</reference>
<gene>
    <name evidence="13" type="ORF">CB0940_07569</name>
</gene>
<dbReference type="GO" id="GO:0071555">
    <property type="term" value="P:cell wall organization"/>
    <property type="evidence" value="ECO:0007669"/>
    <property type="project" value="UniProtKB-KW"/>
</dbReference>
<feature type="domain" description="Glycoside hydrolase family 5" evidence="12">
    <location>
        <begin position="83"/>
        <end position="215"/>
    </location>
</feature>
<dbReference type="InterPro" id="IPR001547">
    <property type="entry name" value="Glyco_hydro_5"/>
</dbReference>